<name>A0A238T8T9_9NEIS</name>
<dbReference type="GO" id="GO:0008270">
    <property type="term" value="F:zinc ion binding"/>
    <property type="evidence" value="ECO:0007669"/>
    <property type="project" value="InterPro"/>
</dbReference>
<dbReference type="EMBL" id="FXUV02000002">
    <property type="protein sequence ID" value="SNB53683.1"/>
    <property type="molecule type" value="Genomic_DNA"/>
</dbReference>
<dbReference type="SUPFAM" id="SSF57783">
    <property type="entry name" value="Zinc beta-ribbon"/>
    <property type="match status" value="1"/>
</dbReference>
<evidence type="ECO:0000313" key="4">
    <source>
        <dbReference type="Proteomes" id="UP000215450"/>
    </source>
</evidence>
<dbReference type="GO" id="GO:0004386">
    <property type="term" value="F:helicase activity"/>
    <property type="evidence" value="ECO:0007669"/>
    <property type="project" value="InterPro"/>
</dbReference>
<dbReference type="InterPro" id="IPR013237">
    <property type="entry name" value="Phage_T7_Gp4_N"/>
</dbReference>
<dbReference type="AlphaFoldDB" id="A0A238T8T9"/>
<evidence type="ECO:0000313" key="3">
    <source>
        <dbReference type="EMBL" id="SNB53683.1"/>
    </source>
</evidence>
<evidence type="ECO:0000313" key="2">
    <source>
        <dbReference type="EMBL" id="SMQ11842.1"/>
    </source>
</evidence>
<dbReference type="InterPro" id="IPR036977">
    <property type="entry name" value="DNA_primase_Znf_CHC2"/>
</dbReference>
<dbReference type="SMART" id="SM00778">
    <property type="entry name" value="Prim_Zn_Ribbon"/>
    <property type="match status" value="1"/>
</dbReference>
<organism evidence="3 4">
    <name type="scientific">Kingella negevensis</name>
    <dbReference type="NCBI Taxonomy" id="1522312"/>
    <lineage>
        <taxon>Bacteria</taxon>
        <taxon>Pseudomonadati</taxon>
        <taxon>Pseudomonadota</taxon>
        <taxon>Betaproteobacteria</taxon>
        <taxon>Neisseriales</taxon>
        <taxon>Neisseriaceae</taxon>
        <taxon>Kingella</taxon>
    </lineage>
</organism>
<dbReference type="RefSeq" id="WP_095061928.1">
    <property type="nucleotide sequence ID" value="NZ_FXUV02000002.1"/>
</dbReference>
<dbReference type="GO" id="GO:0003677">
    <property type="term" value="F:DNA binding"/>
    <property type="evidence" value="ECO:0007669"/>
    <property type="project" value="InterPro"/>
</dbReference>
<dbReference type="Pfam" id="PF08273">
    <property type="entry name" value="Zn_Ribbon_Prim"/>
    <property type="match status" value="1"/>
</dbReference>
<dbReference type="EMBL" id="FXUV01000010">
    <property type="protein sequence ID" value="SMQ11842.1"/>
    <property type="molecule type" value="Genomic_DNA"/>
</dbReference>
<evidence type="ECO:0000259" key="1">
    <source>
        <dbReference type="SMART" id="SM00778"/>
    </source>
</evidence>
<protein>
    <submittedName>
        <fullName evidence="3">DNA primase</fullName>
    </submittedName>
</protein>
<dbReference type="GO" id="GO:0006260">
    <property type="term" value="P:DNA replication"/>
    <property type="evidence" value="ECO:0007669"/>
    <property type="project" value="InterPro"/>
</dbReference>
<dbReference type="Gene3D" id="3.90.580.10">
    <property type="entry name" value="Zinc finger, CHC2-type domain"/>
    <property type="match status" value="1"/>
</dbReference>
<reference evidence="2" key="1">
    <citation type="submission" date="2017-05" db="EMBL/GenBank/DDBJ databases">
        <authorList>
            <person name="Song R."/>
            <person name="Chenine A.L."/>
            <person name="Ruprecht R.M."/>
        </authorList>
    </citation>
    <scope>NUCLEOTIDE SEQUENCE</scope>
    <source>
        <strain evidence="2">Kingella_eburonensis</strain>
    </source>
</reference>
<sequence length="103" mass="11353">MQRLNSEVIKQAATGQWRYILPCIGIPESSLSNKHQPCPLCGGKDRYRFDDKQGLGTYICNQCGAGDGFGFIMQWQQCSFPEALETVARILGIEQGAVEPNTA</sequence>
<reference evidence="3 4" key="2">
    <citation type="submission" date="2017-06" db="EMBL/GenBank/DDBJ databases">
        <authorList>
            <person name="Kim H.J."/>
            <person name="Triplett B.A."/>
        </authorList>
    </citation>
    <scope>NUCLEOTIDE SEQUENCE [LARGE SCALE GENOMIC DNA]</scope>
    <source>
        <strain evidence="3">Kingella_eburonensis</strain>
    </source>
</reference>
<keyword evidence="4" id="KW-1185">Reference proteome</keyword>
<proteinExistence type="predicted"/>
<gene>
    <name evidence="3" type="primary">dnaG_1</name>
    <name evidence="3" type="ORF">KEBURONENSIS_00725</name>
    <name evidence="2" type="ORF">KEBURONENSIS_00846</name>
</gene>
<accession>A0A238T8T9</accession>
<feature type="domain" description="DNA primase/helicase Gp4 N-terminal Bacteriophage T7-like" evidence="1">
    <location>
        <begin position="33"/>
        <end position="69"/>
    </location>
</feature>
<dbReference type="Proteomes" id="UP000215450">
    <property type="component" value="Unassembled WGS sequence"/>
</dbReference>